<dbReference type="Pfam" id="PF00078">
    <property type="entry name" value="RVT_1"/>
    <property type="match status" value="1"/>
</dbReference>
<dbReference type="InterPro" id="IPR036691">
    <property type="entry name" value="Endo/exonu/phosph_ase_sf"/>
</dbReference>
<name>A0AAD8DPP1_MYTSE</name>
<feature type="region of interest" description="Disordered" evidence="1">
    <location>
        <begin position="1032"/>
        <end position="1053"/>
    </location>
</feature>
<dbReference type="InterPro" id="IPR005135">
    <property type="entry name" value="Endo/exonuclease/phosphatase"/>
</dbReference>
<protein>
    <recommendedName>
        <fullName evidence="2">Reverse transcriptase domain-containing protein</fullName>
    </recommendedName>
</protein>
<comment type="caution">
    <text evidence="3">The sequence shown here is derived from an EMBL/GenBank/DDBJ whole genome shotgun (WGS) entry which is preliminary data.</text>
</comment>
<dbReference type="InterPro" id="IPR043502">
    <property type="entry name" value="DNA/RNA_pol_sf"/>
</dbReference>
<dbReference type="CDD" id="cd09077">
    <property type="entry name" value="R1-I-EN"/>
    <property type="match status" value="1"/>
</dbReference>
<evidence type="ECO:0000259" key="2">
    <source>
        <dbReference type="PROSITE" id="PS50878"/>
    </source>
</evidence>
<dbReference type="Pfam" id="PF14529">
    <property type="entry name" value="Exo_endo_phos_2"/>
    <property type="match status" value="1"/>
</dbReference>
<gene>
    <name evidence="3" type="ORF">PYW07_005126</name>
</gene>
<dbReference type="AlphaFoldDB" id="A0AAD8DPP1"/>
<dbReference type="GO" id="GO:0071897">
    <property type="term" value="P:DNA biosynthetic process"/>
    <property type="evidence" value="ECO:0007669"/>
    <property type="project" value="UniProtKB-ARBA"/>
</dbReference>
<evidence type="ECO:0000256" key="1">
    <source>
        <dbReference type="SAM" id="MobiDB-lite"/>
    </source>
</evidence>
<dbReference type="Proteomes" id="UP001231518">
    <property type="component" value="Chromosome 17"/>
</dbReference>
<evidence type="ECO:0000313" key="4">
    <source>
        <dbReference type="Proteomes" id="UP001231518"/>
    </source>
</evidence>
<evidence type="ECO:0000313" key="3">
    <source>
        <dbReference type="EMBL" id="KAJ8712284.1"/>
    </source>
</evidence>
<feature type="domain" description="Reverse transcriptase" evidence="2">
    <location>
        <begin position="478"/>
        <end position="753"/>
    </location>
</feature>
<organism evidence="3 4">
    <name type="scientific">Mythimna separata</name>
    <name type="common">Oriental armyworm</name>
    <name type="synonym">Pseudaletia separata</name>
    <dbReference type="NCBI Taxonomy" id="271217"/>
    <lineage>
        <taxon>Eukaryota</taxon>
        <taxon>Metazoa</taxon>
        <taxon>Ecdysozoa</taxon>
        <taxon>Arthropoda</taxon>
        <taxon>Hexapoda</taxon>
        <taxon>Insecta</taxon>
        <taxon>Pterygota</taxon>
        <taxon>Neoptera</taxon>
        <taxon>Endopterygota</taxon>
        <taxon>Lepidoptera</taxon>
        <taxon>Glossata</taxon>
        <taxon>Ditrysia</taxon>
        <taxon>Noctuoidea</taxon>
        <taxon>Noctuidae</taxon>
        <taxon>Noctuinae</taxon>
        <taxon>Hadenini</taxon>
        <taxon>Mythimna</taxon>
    </lineage>
</organism>
<dbReference type="GO" id="GO:0003824">
    <property type="term" value="F:catalytic activity"/>
    <property type="evidence" value="ECO:0007669"/>
    <property type="project" value="InterPro"/>
</dbReference>
<dbReference type="SUPFAM" id="SSF56672">
    <property type="entry name" value="DNA/RNA polymerases"/>
    <property type="match status" value="1"/>
</dbReference>
<sequence>MAPLRLLQANINHCVPAQDLLLQSMAQWSINIAVVSEPYFVLPREDWVQDLSGSVTLISSAAAGTPPLESITRRRGCVAARVGDIAVVGVYLSPNRDLADLHNSLMELNAVVAGFGSLPVVVCGDFNAWNLAWGSRLTNRRGRMVEDWALETGLVVLNRGSVPTCVRMRGESVVDLSFASPALSPRVVDWRVMEGVETYSDHRYIRFDVSARISTAPVREQTPCGPRWALRQMDRDALLEAARVQAWVQAPDRPVEIDPEAEWFQEAMSQICDEAMPRVHPGRARRQVYWWSPEIAALREACTAVRRRYARFRRRRTRPPDAVAREAELYEGYRAARRTLRTEVKRAKLEARNVWLGTLNRDPWGRPYQVVRDKLRPWAPPLTQSLRPQVVEGVVANLFPERGEHSPPLMAPPPAVPVADHTSDDEDDAPEVTEVEMRAVVRRLSFKNTAPGPDGVHGRVWVLAMEALGSRLRGLFSACMERGQFPRRWKTGKLVLIAKPGRPADSPSAYRPIVLLDEVGKLFERVIADRLVGHLARVGPDLSDGQFGFRRGRSTVDAIMRVRALTTGDAVSRGRVVLAVSLDIANAFNSLPWSCIGAALRYHEVPAYLRRVIEAYLSDRFIIYPGHQGEWRRREMSCGVPQGSVLGPPLWNIGYDYVLRGDLPDGVSVVCYADDTLVLARGESYQAAAETATRGVATVVERIQQLGLKVALHKSEAMCFHGPRYAPPPGSQITVGGVHIGVGSAMKYLGLVLDSRWTFEEHFRRLAPKLDRSGAALKRLLPNLGGPDAPCRRLYAGIVRSMALYGAPVWAPSLGKRPAAKLNACQRVMAIRMVRGYRTISREAASLLAGLPPWDLEATVLARMHDLRVEMQRRGETPLPRQVAAWRTEFRRDLRVAWRLRLSQPSAGHAVIEAVRPLFEEWLERGHGVLSFRVTQVLTGHGKFGRFLHRIKQERTPGCRHCVDRPEDTVEHTVEVCPAWAEHRRVLVETIGSGDLSRRALVQAMVRSEEGWHAVASFCEAVMLVKEAADRERVRERSSRRRRRDPDPDFRPP</sequence>
<reference evidence="3" key="1">
    <citation type="submission" date="2023-03" db="EMBL/GenBank/DDBJ databases">
        <title>Chromosome-level genomes of two armyworms, Mythimna separata and Mythimna loreyi, provide insights into the biosynthesis and reception of sex pheromones.</title>
        <authorList>
            <person name="Zhao H."/>
        </authorList>
    </citation>
    <scope>NUCLEOTIDE SEQUENCE</scope>
    <source>
        <strain evidence="3">BeijingLab</strain>
        <tissue evidence="3">Pupa</tissue>
    </source>
</reference>
<keyword evidence="4" id="KW-1185">Reference proteome</keyword>
<dbReference type="InterPro" id="IPR000477">
    <property type="entry name" value="RT_dom"/>
</dbReference>
<dbReference type="CDD" id="cd01650">
    <property type="entry name" value="RT_nLTR_like"/>
    <property type="match status" value="1"/>
</dbReference>
<proteinExistence type="predicted"/>
<dbReference type="PROSITE" id="PS50878">
    <property type="entry name" value="RT_POL"/>
    <property type="match status" value="1"/>
</dbReference>
<dbReference type="PANTHER" id="PTHR19446">
    <property type="entry name" value="REVERSE TRANSCRIPTASES"/>
    <property type="match status" value="1"/>
</dbReference>
<accession>A0AAD8DPP1</accession>
<dbReference type="Gene3D" id="3.60.10.10">
    <property type="entry name" value="Endonuclease/exonuclease/phosphatase"/>
    <property type="match status" value="1"/>
</dbReference>
<dbReference type="SUPFAM" id="SSF56219">
    <property type="entry name" value="DNase I-like"/>
    <property type="match status" value="1"/>
</dbReference>
<feature type="compositionally biased region" description="Basic and acidic residues" evidence="1">
    <location>
        <begin position="1044"/>
        <end position="1053"/>
    </location>
</feature>
<dbReference type="EMBL" id="JARGEI010000021">
    <property type="protein sequence ID" value="KAJ8712284.1"/>
    <property type="molecule type" value="Genomic_DNA"/>
</dbReference>